<dbReference type="Proteomes" id="UP001157502">
    <property type="component" value="Chromosome 5"/>
</dbReference>
<keyword evidence="2" id="KW-1185">Reference proteome</keyword>
<evidence type="ECO:0000313" key="2">
    <source>
        <dbReference type="Proteomes" id="UP001157502"/>
    </source>
</evidence>
<organism evidence="1 2">
    <name type="scientific">Dallia pectoralis</name>
    <name type="common">Alaska blackfish</name>
    <dbReference type="NCBI Taxonomy" id="75939"/>
    <lineage>
        <taxon>Eukaryota</taxon>
        <taxon>Metazoa</taxon>
        <taxon>Chordata</taxon>
        <taxon>Craniata</taxon>
        <taxon>Vertebrata</taxon>
        <taxon>Euteleostomi</taxon>
        <taxon>Actinopterygii</taxon>
        <taxon>Neopterygii</taxon>
        <taxon>Teleostei</taxon>
        <taxon>Protacanthopterygii</taxon>
        <taxon>Esociformes</taxon>
        <taxon>Umbridae</taxon>
        <taxon>Dallia</taxon>
    </lineage>
</organism>
<evidence type="ECO:0000313" key="1">
    <source>
        <dbReference type="EMBL" id="KAJ8011927.1"/>
    </source>
</evidence>
<reference evidence="1" key="1">
    <citation type="submission" date="2021-05" db="EMBL/GenBank/DDBJ databases">
        <authorList>
            <person name="Pan Q."/>
            <person name="Jouanno E."/>
            <person name="Zahm M."/>
            <person name="Klopp C."/>
            <person name="Cabau C."/>
            <person name="Louis A."/>
            <person name="Berthelot C."/>
            <person name="Parey E."/>
            <person name="Roest Crollius H."/>
            <person name="Montfort J."/>
            <person name="Robinson-Rechavi M."/>
            <person name="Bouchez O."/>
            <person name="Lampietro C."/>
            <person name="Lopez Roques C."/>
            <person name="Donnadieu C."/>
            <person name="Postlethwait J."/>
            <person name="Bobe J."/>
            <person name="Dillon D."/>
            <person name="Chandos A."/>
            <person name="von Hippel F."/>
            <person name="Guiguen Y."/>
        </authorList>
    </citation>
    <scope>NUCLEOTIDE SEQUENCE</scope>
    <source>
        <strain evidence="1">YG-Jan2019</strain>
    </source>
</reference>
<protein>
    <submittedName>
        <fullName evidence="1">Uncharacterized protein</fullName>
    </submittedName>
</protein>
<dbReference type="EMBL" id="CM055732">
    <property type="protein sequence ID" value="KAJ8011927.1"/>
    <property type="molecule type" value="Genomic_DNA"/>
</dbReference>
<accession>A0ACC2H7R5</accession>
<comment type="caution">
    <text evidence="1">The sequence shown here is derived from an EMBL/GenBank/DDBJ whole genome shotgun (WGS) entry which is preliminary data.</text>
</comment>
<sequence length="133" mass="15201">MEHWLKKTLLILALYFFDCRGEDAVNQQSGAVTAFEGGLVTLSCNFTTSSASPDLFWYIQFTRDSPQYVLRRDRYSEGANSDEFKKRFDSRLNSTFVPLTIQRLQLSDSAVYYCALRPTVTTGYTAPLKKMIV</sequence>
<proteinExistence type="predicted"/>
<gene>
    <name evidence="1" type="ORF">DPEC_G00063400</name>
</gene>
<name>A0ACC2H7R5_DALPE</name>